<reference evidence="2 3" key="1">
    <citation type="submission" date="2020-08" db="EMBL/GenBank/DDBJ databases">
        <title>Genomic Encyclopedia of Type Strains, Phase IV (KMG-IV): sequencing the most valuable type-strain genomes for metagenomic binning, comparative biology and taxonomic classification.</title>
        <authorList>
            <person name="Goeker M."/>
        </authorList>
    </citation>
    <scope>NUCLEOTIDE SEQUENCE [LARGE SCALE GENOMIC DNA]</scope>
    <source>
        <strain evidence="2 3">YIM 65646</strain>
    </source>
</reference>
<evidence type="ECO:0000313" key="3">
    <source>
        <dbReference type="Proteomes" id="UP000548476"/>
    </source>
</evidence>
<dbReference type="PANTHER" id="PTHR40765:SF2">
    <property type="entry name" value="ESX-2 SECRETION SYSTEM ATPASE ECCB2"/>
    <property type="match status" value="1"/>
</dbReference>
<dbReference type="EMBL" id="JACHGT010000002">
    <property type="protein sequence ID" value="MBB6032853.1"/>
    <property type="molecule type" value="Genomic_DNA"/>
</dbReference>
<dbReference type="GO" id="GO:0005576">
    <property type="term" value="C:extracellular region"/>
    <property type="evidence" value="ECO:0007669"/>
    <property type="project" value="TreeGrafter"/>
</dbReference>
<keyword evidence="1" id="KW-0812">Transmembrane</keyword>
<protein>
    <submittedName>
        <fullName evidence="2">Type VII secretion protein EccB</fullName>
    </submittedName>
</protein>
<proteinExistence type="predicted"/>
<keyword evidence="3" id="KW-1185">Reference proteome</keyword>
<feature type="transmembrane region" description="Helical" evidence="1">
    <location>
        <begin position="37"/>
        <end position="61"/>
    </location>
</feature>
<dbReference type="Proteomes" id="UP000548476">
    <property type="component" value="Unassembled WGS sequence"/>
</dbReference>
<dbReference type="Gene3D" id="3.30.2390.20">
    <property type="entry name" value="Type VII secretion system EccB, repeat 1 domain"/>
    <property type="match status" value="1"/>
</dbReference>
<dbReference type="RefSeq" id="WP_184785788.1">
    <property type="nucleotide sequence ID" value="NZ_BONT01000020.1"/>
</dbReference>
<comment type="caution">
    <text evidence="2">The sequence shown here is derived from an EMBL/GenBank/DDBJ whole genome shotgun (WGS) entry which is preliminary data.</text>
</comment>
<name>A0A841FCX3_9ACTN</name>
<keyword evidence="1" id="KW-0472">Membrane</keyword>
<dbReference type="PANTHER" id="PTHR40765">
    <property type="entry name" value="ESX-2 SECRETION SYSTEM ATPASE ECCB2"/>
    <property type="match status" value="1"/>
</dbReference>
<dbReference type="NCBIfam" id="TIGR03919">
    <property type="entry name" value="T7SS_EccB"/>
    <property type="match status" value="1"/>
</dbReference>
<evidence type="ECO:0000256" key="1">
    <source>
        <dbReference type="SAM" id="Phobius"/>
    </source>
</evidence>
<evidence type="ECO:0000313" key="2">
    <source>
        <dbReference type="EMBL" id="MBB6032853.1"/>
    </source>
</evidence>
<accession>A0A841FCX3</accession>
<dbReference type="Pfam" id="PF05108">
    <property type="entry name" value="T7SS_ESX1_EccB"/>
    <property type="match status" value="1"/>
</dbReference>
<keyword evidence="1" id="KW-1133">Transmembrane helix</keyword>
<gene>
    <name evidence="2" type="ORF">HNR73_000700</name>
</gene>
<organism evidence="2 3">
    <name type="scientific">Phytomonospora endophytica</name>
    <dbReference type="NCBI Taxonomy" id="714109"/>
    <lineage>
        <taxon>Bacteria</taxon>
        <taxon>Bacillati</taxon>
        <taxon>Actinomycetota</taxon>
        <taxon>Actinomycetes</taxon>
        <taxon>Micromonosporales</taxon>
        <taxon>Micromonosporaceae</taxon>
        <taxon>Phytomonospora</taxon>
    </lineage>
</organism>
<sequence length="481" mass="50392">MRSRKEQVQAHRFVTHRLVSALLMGDPESTETPMRRIGFSVFGSVMVAVLVAAGFGLFGLFKPGGGTPEVGKIIIEEETGVRYLYRDLGDGSQAKLHPVVNYASARLILNNPKPDTVLMSQNSLKGYPRGVGLGIPNAPDALPLIENLMQSDPWQVCSSHPRSTATATSDYVTQLTVLGVDGAHPLGKQAILVQEIGTDQMFLLWDDKRLPLSPFAKTALGYDGITPTPITTSALGVFQQGPNLDRVNIENAGTDSTKPVPGSSAKVGTVFSGSGTSYVLTSRGLVRVGPVFAGLIPNGDSPTSITAEAASQALVDGVQVEPEGFPQLKPSIFLVEGPHPAICGVLDPSAGNQAVMRVMTYEKLPDTLVVPENQELLDSASGLADRVVIPGGRGVLAQDLPVTGAEGGGTTYMVNEQGIKYGFVATTTSNPKIALGYESVGPVMVPGAVLDLLPSGVPLSQEAALQAVTQLQPDATPPPAN</sequence>
<dbReference type="AlphaFoldDB" id="A0A841FCX3"/>
<dbReference type="InterPro" id="IPR044857">
    <property type="entry name" value="T7SS_EccB_R1"/>
</dbReference>
<dbReference type="InterPro" id="IPR007795">
    <property type="entry name" value="T7SS_EccB"/>
</dbReference>